<dbReference type="InterPro" id="IPR013087">
    <property type="entry name" value="Znf_C2H2_type"/>
</dbReference>
<dbReference type="PANTHER" id="PTHR46664">
    <property type="entry name" value="ATM INTERACTOR"/>
    <property type="match status" value="1"/>
</dbReference>
<evidence type="ECO:0000256" key="2">
    <source>
        <dbReference type="SAM" id="MobiDB-lite"/>
    </source>
</evidence>
<accession>A0A835CXI3</accession>
<evidence type="ECO:0000256" key="1">
    <source>
        <dbReference type="PROSITE-ProRule" id="PRU00042"/>
    </source>
</evidence>
<feature type="region of interest" description="Disordered" evidence="2">
    <location>
        <begin position="267"/>
        <end position="316"/>
    </location>
</feature>
<dbReference type="GO" id="GO:0008270">
    <property type="term" value="F:zinc ion binding"/>
    <property type="evidence" value="ECO:0007669"/>
    <property type="project" value="UniProtKB-KW"/>
</dbReference>
<keyword evidence="1" id="KW-0862">Zinc</keyword>
<dbReference type="InterPro" id="IPR055303">
    <property type="entry name" value="ATMIN"/>
</dbReference>
<feature type="domain" description="C2H2-type" evidence="3">
    <location>
        <begin position="29"/>
        <end position="57"/>
    </location>
</feature>
<feature type="compositionally biased region" description="Low complexity" evidence="2">
    <location>
        <begin position="288"/>
        <end position="311"/>
    </location>
</feature>
<dbReference type="Proteomes" id="UP000639338">
    <property type="component" value="Unassembled WGS sequence"/>
</dbReference>
<name>A0A835CXI3_APHGI</name>
<keyword evidence="1" id="KW-0863">Zinc-finger</keyword>
<reference evidence="4 5" key="1">
    <citation type="submission" date="2020-08" db="EMBL/GenBank/DDBJ databases">
        <title>Aphidius gifuensis genome sequencing and assembly.</title>
        <authorList>
            <person name="Du Z."/>
        </authorList>
    </citation>
    <scope>NUCLEOTIDE SEQUENCE [LARGE SCALE GENOMIC DNA]</scope>
    <source>
        <strain evidence="4">YNYX2018</strain>
        <tissue evidence="4">Adults</tissue>
    </source>
</reference>
<protein>
    <recommendedName>
        <fullName evidence="3">C2H2-type domain-containing protein</fullName>
    </recommendedName>
</protein>
<evidence type="ECO:0000259" key="3">
    <source>
        <dbReference type="PROSITE" id="PS50157"/>
    </source>
</evidence>
<evidence type="ECO:0000313" key="4">
    <source>
        <dbReference type="EMBL" id="KAF7996605.1"/>
    </source>
</evidence>
<dbReference type="OrthoDB" id="6354171at2759"/>
<dbReference type="EMBL" id="JACMRX010000001">
    <property type="protein sequence ID" value="KAF7996605.1"/>
    <property type="molecule type" value="Genomic_DNA"/>
</dbReference>
<proteinExistence type="predicted"/>
<comment type="caution">
    <text evidence="4">The sequence shown here is derived from an EMBL/GenBank/DDBJ whole genome shotgun (WGS) entry which is preliminary data.</text>
</comment>
<dbReference type="GO" id="GO:0045944">
    <property type="term" value="P:positive regulation of transcription by RNA polymerase II"/>
    <property type="evidence" value="ECO:0007669"/>
    <property type="project" value="InterPro"/>
</dbReference>
<dbReference type="PROSITE" id="PS00028">
    <property type="entry name" value="ZINC_FINGER_C2H2_1"/>
    <property type="match status" value="1"/>
</dbReference>
<dbReference type="GO" id="GO:0005634">
    <property type="term" value="C:nucleus"/>
    <property type="evidence" value="ECO:0007669"/>
    <property type="project" value="TreeGrafter"/>
</dbReference>
<dbReference type="GO" id="GO:0000976">
    <property type="term" value="F:transcription cis-regulatory region binding"/>
    <property type="evidence" value="ECO:0007669"/>
    <property type="project" value="InterPro"/>
</dbReference>
<keyword evidence="1" id="KW-0479">Metal-binding</keyword>
<evidence type="ECO:0000313" key="5">
    <source>
        <dbReference type="Proteomes" id="UP000639338"/>
    </source>
</evidence>
<dbReference type="GO" id="GO:0000981">
    <property type="term" value="F:DNA-binding transcription factor activity, RNA polymerase II-specific"/>
    <property type="evidence" value="ECO:0007669"/>
    <property type="project" value="TreeGrafter"/>
</dbReference>
<sequence>MADANDNLVQQYKIICPSPNELSVINNNIKCNQCGLIFKNESSLRFHDVKSHQRKNLEKTDKEIKLHYHCPEQTCVYSKNSSRHFTTMKYLKQHYLKVHADKRYSCTQCDKCFSTEAAKLAHIRVCGLEFTCSCLKIYPSYEALLTHARRQTHHVDDKYKNMFRKTNSSKVSPLPSAPLIPPLIPLAQYINIGIAKKPITILPYKENFTIAKCEKPSTCDSSTQTDDIKKSKKISTLAKINKRRESRQTQTNYLSKGNSNKYCRKTVETQTTSSIREAVKKTNRKSKQTSSKHTTTAPAPATTTTTTTNNNDNNIFSHEKSSLELHDDIDLQYYWNQRNTSSDGTQTDNVSILLDDVFNNSSMTYPQDYYDVTRISDPLLTEENFSSIETQTEQPSSTPSSLMFQDFELTSTNIETQTTEDYNDIEQLIYTNMCTQTCNEILPSELGLSDTQTQTAWPDLEINNNSNDQTTQIHQFVGTQTSHTQTQTDLLSIFDELQ</sequence>
<organism evidence="4 5">
    <name type="scientific">Aphidius gifuensis</name>
    <name type="common">Parasitoid wasp</name>
    <dbReference type="NCBI Taxonomy" id="684658"/>
    <lineage>
        <taxon>Eukaryota</taxon>
        <taxon>Metazoa</taxon>
        <taxon>Ecdysozoa</taxon>
        <taxon>Arthropoda</taxon>
        <taxon>Hexapoda</taxon>
        <taxon>Insecta</taxon>
        <taxon>Pterygota</taxon>
        <taxon>Neoptera</taxon>
        <taxon>Endopterygota</taxon>
        <taxon>Hymenoptera</taxon>
        <taxon>Apocrita</taxon>
        <taxon>Ichneumonoidea</taxon>
        <taxon>Braconidae</taxon>
        <taxon>Aphidiinae</taxon>
        <taxon>Aphidius</taxon>
    </lineage>
</organism>
<gene>
    <name evidence="4" type="ORF">HCN44_002251</name>
</gene>
<dbReference type="SMART" id="SM00355">
    <property type="entry name" value="ZnF_C2H2"/>
    <property type="match status" value="4"/>
</dbReference>
<dbReference type="PROSITE" id="PS50157">
    <property type="entry name" value="ZINC_FINGER_C2H2_2"/>
    <property type="match status" value="1"/>
</dbReference>
<dbReference type="PANTHER" id="PTHR46664:SF1">
    <property type="entry name" value="ATM INTERACTOR"/>
    <property type="match status" value="1"/>
</dbReference>
<dbReference type="AlphaFoldDB" id="A0A835CXI3"/>
<keyword evidence="5" id="KW-1185">Reference proteome</keyword>